<proteinExistence type="predicted"/>
<evidence type="ECO:0000313" key="3">
    <source>
        <dbReference type="Proteomes" id="UP001165941"/>
    </source>
</evidence>
<evidence type="ECO:0000313" key="2">
    <source>
        <dbReference type="EMBL" id="NIG60766.1"/>
    </source>
</evidence>
<dbReference type="Proteomes" id="UP001165941">
    <property type="component" value="Unassembled WGS sequence"/>
</dbReference>
<keyword evidence="3" id="KW-1185">Reference proteome</keyword>
<evidence type="ECO:0000256" key="1">
    <source>
        <dbReference type="SAM" id="MobiDB-lite"/>
    </source>
</evidence>
<organism evidence="2 3">
    <name type="scientific">Pontoporia blainvillei</name>
    <name type="common">Franciscana</name>
    <name type="synonym">Delphinus blainvillei</name>
    <dbReference type="NCBI Taxonomy" id="48723"/>
    <lineage>
        <taxon>Eukaryota</taxon>
        <taxon>Metazoa</taxon>
        <taxon>Chordata</taxon>
        <taxon>Craniata</taxon>
        <taxon>Vertebrata</taxon>
        <taxon>Euteleostomi</taxon>
        <taxon>Mammalia</taxon>
        <taxon>Eutheria</taxon>
        <taxon>Laurasiatheria</taxon>
        <taxon>Artiodactyla</taxon>
        <taxon>Whippomorpha</taxon>
        <taxon>Cetacea</taxon>
        <taxon>Odontoceti</taxon>
        <taxon>Pontoporiidae</taxon>
        <taxon>Pontoporia</taxon>
    </lineage>
</organism>
<gene>
    <name evidence="2" type="ORF">BU61_8715</name>
</gene>
<feature type="region of interest" description="Disordered" evidence="1">
    <location>
        <begin position="1"/>
        <end position="24"/>
    </location>
</feature>
<feature type="region of interest" description="Disordered" evidence="1">
    <location>
        <begin position="144"/>
        <end position="212"/>
    </location>
</feature>
<feature type="compositionally biased region" description="Low complexity" evidence="1">
    <location>
        <begin position="106"/>
        <end position="124"/>
    </location>
</feature>
<reference evidence="2" key="1">
    <citation type="submission" date="2018-05" db="EMBL/GenBank/DDBJ databases">
        <authorList>
            <person name="Pedro S.L.S."/>
            <person name="Freitas R.C."/>
            <person name="Barreto A.S."/>
            <person name="Lima A.O.S."/>
        </authorList>
    </citation>
    <scope>NUCLEOTIDE SEQUENCE</scope>
    <source>
        <strain evidence="2">BP203</strain>
        <tissue evidence="2">Muscle</tissue>
    </source>
</reference>
<dbReference type="EMBL" id="PGGH01215014">
    <property type="protein sequence ID" value="NIG60766.1"/>
    <property type="molecule type" value="Genomic_DNA"/>
</dbReference>
<feature type="region of interest" description="Disordered" evidence="1">
    <location>
        <begin position="43"/>
        <end position="125"/>
    </location>
</feature>
<sequence length="212" mass="22251">MTQEKPKLSSLSPDAPPSLWFPRPVPLSLTALRLSRQHTLLPAAHSPVGAPSTVLGEQHPRLKAPPQARQGQAPKLSSTRPLTRNAQEDPVGGTWSEDVTWGEGGSPLSPKGPSGPHGASPSPKKVCHPIIVAVCRESWSLGGHEAESCSLSGSPGEQTASEFTGLSGGKDKAHVATTRPGSEVTAQEGPPCQSQSPSDYLLTRTEDPSWDL</sequence>
<feature type="compositionally biased region" description="Polar residues" evidence="1">
    <location>
        <begin position="149"/>
        <end position="164"/>
    </location>
</feature>
<feature type="compositionally biased region" description="Polar residues" evidence="1">
    <location>
        <begin position="75"/>
        <end position="85"/>
    </location>
</feature>
<name>A0ABX0S6N7_PONBL</name>
<accession>A0ABX0S6N7</accession>
<comment type="caution">
    <text evidence="2">The sequence shown here is derived from an EMBL/GenBank/DDBJ whole genome shotgun (WGS) entry which is preliminary data.</text>
</comment>
<protein>
    <submittedName>
        <fullName evidence="2">Not available</fullName>
    </submittedName>
</protein>